<evidence type="ECO:0000259" key="2">
    <source>
        <dbReference type="Pfam" id="PF13579"/>
    </source>
</evidence>
<proteinExistence type="predicted"/>
<evidence type="ECO:0000259" key="1">
    <source>
        <dbReference type="Pfam" id="PF00534"/>
    </source>
</evidence>
<accession>A0ABX7MUP4</accession>
<feature type="domain" description="Glycosyl transferase family 1" evidence="1">
    <location>
        <begin position="225"/>
        <end position="376"/>
    </location>
</feature>
<dbReference type="PANTHER" id="PTHR45947">
    <property type="entry name" value="SULFOQUINOVOSYL TRANSFERASE SQD2"/>
    <property type="match status" value="1"/>
</dbReference>
<dbReference type="PANTHER" id="PTHR45947:SF3">
    <property type="entry name" value="SULFOQUINOVOSYL TRANSFERASE SQD2"/>
    <property type="match status" value="1"/>
</dbReference>
<dbReference type="Pfam" id="PF00534">
    <property type="entry name" value="Glycos_transf_1"/>
    <property type="match status" value="1"/>
</dbReference>
<dbReference type="Proteomes" id="UP000663555">
    <property type="component" value="Chromosome"/>
</dbReference>
<dbReference type="InterPro" id="IPR001296">
    <property type="entry name" value="Glyco_trans_1"/>
</dbReference>
<dbReference type="RefSeq" id="WP_206643200.1">
    <property type="nucleotide sequence ID" value="NZ_CP071247.1"/>
</dbReference>
<keyword evidence="4" id="KW-1185">Reference proteome</keyword>
<sequence length="406" mass="45132">MTTALRSTLVVPRYWPARGGSEMHSRHLAQCLSDAGMGINVVCHSSTDDLPTEVALASKTGFSKSDGDYQIHQACPTGARRQALNLLAAQHAKNRFVRPVFDRLLRPFSTQAIHHCAADAQLIHSIYNGLTCMAEAALAAARRRKIPFIWSPLANTDLPEGQGWSSRRFRNLYRQADAIIALTRHEKSWLEQQGADPQRTFVCPMGPMVTQPTPRQTFLEAHRLTEGPTVLFLGRHDEPKGYLRLLQAASTIWRERPDAQLLFIGPQTDASRRHFQRYSDPRITVLEDISQADKNAALAACDLLCVPSTAESLGVVYLEAWHYKKPVVALDIPVLHSVISHEIDGLLCPADASELGGSVARLLNDSELRQSMGESGLEKLQRDFSWSAITRQHMNIYAYAIANPRG</sequence>
<dbReference type="Pfam" id="PF13579">
    <property type="entry name" value="Glyco_trans_4_4"/>
    <property type="match status" value="1"/>
</dbReference>
<dbReference type="EMBL" id="CP071247">
    <property type="protein sequence ID" value="QSP93978.1"/>
    <property type="molecule type" value="Genomic_DNA"/>
</dbReference>
<dbReference type="CDD" id="cd03801">
    <property type="entry name" value="GT4_PimA-like"/>
    <property type="match status" value="1"/>
</dbReference>
<evidence type="ECO:0000313" key="4">
    <source>
        <dbReference type="Proteomes" id="UP000663555"/>
    </source>
</evidence>
<dbReference type="SUPFAM" id="SSF53756">
    <property type="entry name" value="UDP-Glycosyltransferase/glycogen phosphorylase"/>
    <property type="match status" value="1"/>
</dbReference>
<name>A0ABX7MUP4_9GAMM</name>
<feature type="domain" description="Glycosyltransferase subfamily 4-like N-terminal" evidence="2">
    <location>
        <begin position="19"/>
        <end position="206"/>
    </location>
</feature>
<evidence type="ECO:0000313" key="3">
    <source>
        <dbReference type="EMBL" id="QSP93978.1"/>
    </source>
</evidence>
<reference evidence="3 4" key="1">
    <citation type="submission" date="2021-03" db="EMBL/GenBank/DDBJ databases">
        <title>Genome sequencing of Marinobacter sp. LPB0319.</title>
        <authorList>
            <person name="Kim J."/>
        </authorList>
    </citation>
    <scope>NUCLEOTIDE SEQUENCE [LARGE SCALE GENOMIC DNA]</scope>
    <source>
        <strain evidence="3 4">LPB0319</strain>
    </source>
</reference>
<dbReference type="Gene3D" id="3.40.50.2000">
    <property type="entry name" value="Glycogen Phosphorylase B"/>
    <property type="match status" value="2"/>
</dbReference>
<dbReference type="InterPro" id="IPR050194">
    <property type="entry name" value="Glycosyltransferase_grp1"/>
</dbReference>
<organism evidence="3 4">
    <name type="scientific">Marinobacter salinisoli</name>
    <dbReference type="NCBI Taxonomy" id="2769486"/>
    <lineage>
        <taxon>Bacteria</taxon>
        <taxon>Pseudomonadati</taxon>
        <taxon>Pseudomonadota</taxon>
        <taxon>Gammaproteobacteria</taxon>
        <taxon>Pseudomonadales</taxon>
        <taxon>Marinobacteraceae</taxon>
        <taxon>Marinobacter</taxon>
    </lineage>
</organism>
<dbReference type="InterPro" id="IPR028098">
    <property type="entry name" value="Glyco_trans_4-like_N"/>
</dbReference>
<gene>
    <name evidence="3" type="ORF">LPB19_12330</name>
</gene>
<protein>
    <submittedName>
        <fullName evidence="3">Glycosyltransferase family 4 protein</fullName>
    </submittedName>
</protein>